<feature type="domain" description="ABC-type transport auxiliary lipoprotein component" evidence="1">
    <location>
        <begin position="26"/>
        <end position="183"/>
    </location>
</feature>
<organism evidence="2 3">
    <name type="scientific">Cellvibrio fontiphilus</name>
    <dbReference type="NCBI Taxonomy" id="1815559"/>
    <lineage>
        <taxon>Bacteria</taxon>
        <taxon>Pseudomonadati</taxon>
        <taxon>Pseudomonadota</taxon>
        <taxon>Gammaproteobacteria</taxon>
        <taxon>Cellvibrionales</taxon>
        <taxon>Cellvibrionaceae</taxon>
        <taxon>Cellvibrio</taxon>
    </lineage>
</organism>
<dbReference type="Proteomes" id="UP001595555">
    <property type="component" value="Unassembled WGS sequence"/>
</dbReference>
<accession>A0ABV7FGN6</accession>
<dbReference type="PROSITE" id="PS51257">
    <property type="entry name" value="PROKAR_LIPOPROTEIN"/>
    <property type="match status" value="1"/>
</dbReference>
<proteinExistence type="predicted"/>
<dbReference type="Gene3D" id="3.40.50.10610">
    <property type="entry name" value="ABC-type transport auxiliary lipoprotein component"/>
    <property type="match status" value="1"/>
</dbReference>
<comment type="caution">
    <text evidence="2">The sequence shown here is derived from an EMBL/GenBank/DDBJ whole genome shotgun (WGS) entry which is preliminary data.</text>
</comment>
<dbReference type="Pfam" id="PF03886">
    <property type="entry name" value="ABC_trans_aux"/>
    <property type="match status" value="1"/>
</dbReference>
<keyword evidence="3" id="KW-1185">Reference proteome</keyword>
<name>A0ABV7FGN6_9GAMM</name>
<reference evidence="3" key="1">
    <citation type="journal article" date="2019" name="Int. J. Syst. Evol. Microbiol.">
        <title>The Global Catalogue of Microorganisms (GCM) 10K type strain sequencing project: providing services to taxonomists for standard genome sequencing and annotation.</title>
        <authorList>
            <consortium name="The Broad Institute Genomics Platform"/>
            <consortium name="The Broad Institute Genome Sequencing Center for Infectious Disease"/>
            <person name="Wu L."/>
            <person name="Ma J."/>
        </authorList>
    </citation>
    <scope>NUCLEOTIDE SEQUENCE [LARGE SCALE GENOMIC DNA]</scope>
    <source>
        <strain evidence="3">KCTC 52237</strain>
    </source>
</reference>
<evidence type="ECO:0000313" key="2">
    <source>
        <dbReference type="EMBL" id="MFC3116667.1"/>
    </source>
</evidence>
<sequence>MMRITLLLVLVSVIYGCQQSPRKNIYLLSADPVPAAEQHAAINQVIGLGPISLADYLQRSSIVRNKDANRLQLVDIEHWGEPLDKGISRVLAINLMNKNPQRVIENFPWRSYATPDYSLRITVYDLQVIHGEASINANWKLMSNDNKKIIHQQHFVRRIACGNSAAEIAKAYSELFAELATEMDKAIALAE</sequence>
<protein>
    <submittedName>
        <fullName evidence="2">Membrane integrity-associated transporter subunit PqiC</fullName>
    </submittedName>
</protein>
<evidence type="ECO:0000259" key="1">
    <source>
        <dbReference type="Pfam" id="PF03886"/>
    </source>
</evidence>
<gene>
    <name evidence="2" type="ORF">ACFODX_13930</name>
</gene>
<dbReference type="RefSeq" id="WP_378120194.1">
    <property type="nucleotide sequence ID" value="NZ_JBHRTF010000006.1"/>
</dbReference>
<dbReference type="InterPro" id="IPR005586">
    <property type="entry name" value="ABC_trans_aux"/>
</dbReference>
<dbReference type="EMBL" id="JBHRTF010000006">
    <property type="protein sequence ID" value="MFC3116667.1"/>
    <property type="molecule type" value="Genomic_DNA"/>
</dbReference>
<evidence type="ECO:0000313" key="3">
    <source>
        <dbReference type="Proteomes" id="UP001595555"/>
    </source>
</evidence>
<dbReference type="SUPFAM" id="SSF159594">
    <property type="entry name" value="XCC0632-like"/>
    <property type="match status" value="1"/>
</dbReference>